<feature type="domain" description="Rab-GAP TBC" evidence="12">
    <location>
        <begin position="376"/>
        <end position="641"/>
    </location>
</feature>
<keyword evidence="5" id="KW-0931">ER-Golgi transport</keyword>
<gene>
    <name evidence="13" type="ORF">yc1106_08312</name>
</gene>
<dbReference type="VEuPathDB" id="FungiDB:yc1106_08312"/>
<dbReference type="PANTHER" id="PTHR47219:SF9">
    <property type="entry name" value="GTPASE ACTIVATING PROTEIN AND CENTROSOME-ASSOCIATED, ISOFORM B"/>
    <property type="match status" value="1"/>
</dbReference>
<evidence type="ECO:0000256" key="6">
    <source>
        <dbReference type="ARBA" id="ARBA00022927"/>
    </source>
</evidence>
<dbReference type="InterPro" id="IPR035969">
    <property type="entry name" value="Rab-GAP_TBC_sf"/>
</dbReference>
<organism evidence="13 14">
    <name type="scientific">Curvularia clavata</name>
    <dbReference type="NCBI Taxonomy" id="95742"/>
    <lineage>
        <taxon>Eukaryota</taxon>
        <taxon>Fungi</taxon>
        <taxon>Dikarya</taxon>
        <taxon>Ascomycota</taxon>
        <taxon>Pezizomycotina</taxon>
        <taxon>Dothideomycetes</taxon>
        <taxon>Pleosporomycetidae</taxon>
        <taxon>Pleosporales</taxon>
        <taxon>Pleosporineae</taxon>
        <taxon>Pleosporaceae</taxon>
        <taxon>Curvularia</taxon>
    </lineage>
</organism>
<sequence length="885" mass="97778">MAEKRPTSSHSSDRDGDSFEDASESSLRPDSPAEQPQSKPRSLLQQEAPSPTIRQTKADSTARAAPAPPKDDDDDKDDSDETEESDESDETDDSDTGSEAEETEKPSETAPAKKVPINRVSVTSDLDDVSLDDEGAKSPSSPPKVPLRDSQDSTASVQGLSGRMSPVKFPPPPAPPVAQEKAAQEKPAPAPRKLTGPFAWLSRNSSSKKPESPPTSTMSERRNTGASIATINSNPELTLNKIDDEGEARTNNRTSQGNLRDRFKFLRMREEAGITMGDETGLNGDPTAVTARPTSVGLMSPPIVTDDEPGSPQALTRQPTINPKLAPGTASGFAAGPAADTAEPVDWDLWQSVVNEGPAAIARTSAEELNHAIANGIPQVIRGVIWQVLAQSKNEELEATYRELVARGTDKERMSVSTPNLTNGQANVNGKESVASSSSSVHSDYSSPATTTGSTNAPLASPPLTSENPEDPAKIQARIATEKKQNAAAISKLEKVIKRDLGARTSYSKYVMAAGLQDGLFGICKAYALYDDAVGYAQGMNFIAMPLLFNMPEEEAFSLFVTLMNKYGLRDLFVHDMPGLHLHLYQFERLLEDFEPALYCHLRRRDVKPQLYATQWFLTLFAYRFPLQLVLRIYDLILSEGLELAILKFGIVLMQKNAETLLGMRDMATLTTFLKERLFDVYIDKAPSANSILENGFFGSTAGIDKEIYRADTLVKDAVAIKIAPETLKQYTAEWKEQQRVEKDRENELVGLKEKVASLEQKVRSLEHRAEQSDMEHVQVASELIKTKVQNENLEDENETLKTKVQELQKIVDTQPAEVEERLKHEMETVMQKNIVVHNENRNLEDAMAEMEKELVDVKMQWATINEEHEALKKKWNNLEQMMKK</sequence>
<dbReference type="EMBL" id="CP089279">
    <property type="protein sequence ID" value="USP81038.1"/>
    <property type="molecule type" value="Genomic_DNA"/>
</dbReference>
<dbReference type="Gene3D" id="1.10.472.80">
    <property type="entry name" value="Ypt/Rab-GAP domain of gyp1p, domain 3"/>
    <property type="match status" value="1"/>
</dbReference>
<name>A0A9Q9DUI2_CURCL</name>
<proteinExistence type="inferred from homology"/>
<dbReference type="AlphaFoldDB" id="A0A9Q9DUI2"/>
<dbReference type="GO" id="GO:0005096">
    <property type="term" value="F:GTPase activator activity"/>
    <property type="evidence" value="ECO:0007669"/>
    <property type="project" value="UniProtKB-KW"/>
</dbReference>
<feature type="compositionally biased region" description="Low complexity" evidence="11">
    <location>
        <begin position="177"/>
        <end position="187"/>
    </location>
</feature>
<dbReference type="GO" id="GO:0016192">
    <property type="term" value="P:vesicle-mediated transport"/>
    <property type="evidence" value="ECO:0007669"/>
    <property type="project" value="UniProtKB-KW"/>
</dbReference>
<feature type="coiled-coil region" evidence="10">
    <location>
        <begin position="742"/>
        <end position="861"/>
    </location>
</feature>
<reference evidence="13" key="1">
    <citation type="submission" date="2021-12" db="EMBL/GenBank/DDBJ databases">
        <title>Curvularia clavata genome.</title>
        <authorList>
            <person name="Cao Y."/>
        </authorList>
    </citation>
    <scope>NUCLEOTIDE SEQUENCE</scope>
    <source>
        <strain evidence="13">Yc1106</strain>
    </source>
</reference>
<dbReference type="SMART" id="SM00164">
    <property type="entry name" value="TBC"/>
    <property type="match status" value="1"/>
</dbReference>
<dbReference type="InterPro" id="IPR050302">
    <property type="entry name" value="Rab_GAP_TBC_domain"/>
</dbReference>
<evidence type="ECO:0000256" key="10">
    <source>
        <dbReference type="SAM" id="Coils"/>
    </source>
</evidence>
<keyword evidence="3" id="KW-0343">GTPase activation</keyword>
<feature type="compositionally biased region" description="Polar residues" evidence="11">
    <location>
        <begin position="448"/>
        <end position="467"/>
    </location>
</feature>
<keyword evidence="6" id="KW-0653">Protein transport</keyword>
<dbReference type="PROSITE" id="PS50086">
    <property type="entry name" value="TBC_RABGAP"/>
    <property type="match status" value="1"/>
</dbReference>
<dbReference type="Gene3D" id="1.10.8.270">
    <property type="entry name" value="putative rabgap domain of human tbc1 domain family member 14 like domains"/>
    <property type="match status" value="1"/>
</dbReference>
<feature type="compositionally biased region" description="Polar residues" evidence="11">
    <location>
        <begin position="415"/>
        <end position="430"/>
    </location>
</feature>
<feature type="region of interest" description="Disordered" evidence="11">
    <location>
        <begin position="1"/>
        <end position="224"/>
    </location>
</feature>
<evidence type="ECO:0000256" key="4">
    <source>
        <dbReference type="ARBA" id="ARBA00022490"/>
    </source>
</evidence>
<feature type="region of interest" description="Disordered" evidence="11">
    <location>
        <begin position="411"/>
        <end position="471"/>
    </location>
</feature>
<evidence type="ECO:0000313" key="13">
    <source>
        <dbReference type="EMBL" id="USP81038.1"/>
    </source>
</evidence>
<comment type="subcellular location">
    <subcellularLocation>
        <location evidence="1">Cytoplasm</location>
    </subcellularLocation>
</comment>
<dbReference type="GO" id="GO:0005737">
    <property type="term" value="C:cytoplasm"/>
    <property type="evidence" value="ECO:0007669"/>
    <property type="project" value="UniProtKB-SubCell"/>
</dbReference>
<evidence type="ECO:0000256" key="2">
    <source>
        <dbReference type="ARBA" id="ARBA00022448"/>
    </source>
</evidence>
<evidence type="ECO:0000256" key="11">
    <source>
        <dbReference type="SAM" id="MobiDB-lite"/>
    </source>
</evidence>
<dbReference type="Gene3D" id="1.10.10.750">
    <property type="entry name" value="Ypt/Rab-GAP domain of gyp1p, domain 1"/>
    <property type="match status" value="1"/>
</dbReference>
<dbReference type="InterPro" id="IPR000195">
    <property type="entry name" value="Rab-GAP-TBC_dom"/>
</dbReference>
<feature type="compositionally biased region" description="Acidic residues" evidence="11">
    <location>
        <begin position="71"/>
        <end position="102"/>
    </location>
</feature>
<dbReference type="SUPFAM" id="SSF47923">
    <property type="entry name" value="Ypt/Rab-GAP domain of gyp1p"/>
    <property type="match status" value="2"/>
</dbReference>
<keyword evidence="14" id="KW-1185">Reference proteome</keyword>
<dbReference type="Pfam" id="PF23436">
    <property type="entry name" value="RabGap-TBC_2"/>
    <property type="match status" value="1"/>
</dbReference>
<evidence type="ECO:0000259" key="12">
    <source>
        <dbReference type="PROSITE" id="PS50086"/>
    </source>
</evidence>
<protein>
    <recommendedName>
        <fullName evidence="9">GTPase-activating protein GYP5</fullName>
    </recommendedName>
</protein>
<dbReference type="Proteomes" id="UP001056012">
    <property type="component" value="Chromosome 6"/>
</dbReference>
<evidence type="ECO:0000256" key="7">
    <source>
        <dbReference type="ARBA" id="ARBA00023054"/>
    </source>
</evidence>
<evidence type="ECO:0000256" key="8">
    <source>
        <dbReference type="ARBA" id="ARBA00061661"/>
    </source>
</evidence>
<keyword evidence="7 10" id="KW-0175">Coiled coil</keyword>
<evidence type="ECO:0000256" key="1">
    <source>
        <dbReference type="ARBA" id="ARBA00004496"/>
    </source>
</evidence>
<evidence type="ECO:0000256" key="3">
    <source>
        <dbReference type="ARBA" id="ARBA00022468"/>
    </source>
</evidence>
<evidence type="ECO:0000256" key="9">
    <source>
        <dbReference type="ARBA" id="ARBA00072088"/>
    </source>
</evidence>
<keyword evidence="2" id="KW-0813">Transport</keyword>
<dbReference type="OrthoDB" id="295078at2759"/>
<feature type="compositionally biased region" description="Low complexity" evidence="11">
    <location>
        <begin position="433"/>
        <end position="447"/>
    </location>
</feature>
<accession>A0A9Q9DUI2</accession>
<dbReference type="PANTHER" id="PTHR47219">
    <property type="entry name" value="RAB GTPASE-ACTIVATING PROTEIN 1-LIKE"/>
    <property type="match status" value="1"/>
</dbReference>
<evidence type="ECO:0000313" key="14">
    <source>
        <dbReference type="Proteomes" id="UP001056012"/>
    </source>
</evidence>
<dbReference type="GO" id="GO:0015031">
    <property type="term" value="P:protein transport"/>
    <property type="evidence" value="ECO:0007669"/>
    <property type="project" value="UniProtKB-KW"/>
</dbReference>
<evidence type="ECO:0000256" key="5">
    <source>
        <dbReference type="ARBA" id="ARBA00022892"/>
    </source>
</evidence>
<keyword evidence="4" id="KW-0963">Cytoplasm</keyword>
<feature type="compositionally biased region" description="Polar residues" evidence="11">
    <location>
        <begin position="24"/>
        <end position="59"/>
    </location>
</feature>
<comment type="similarity">
    <text evidence="8">Belongs to the GYP5 family.</text>
</comment>
<dbReference type="FunFam" id="1.10.472.80:FF:000044">
    <property type="entry name" value="GTPase-activating protein GYP5"/>
    <property type="match status" value="1"/>
</dbReference>
<feature type="compositionally biased region" description="Basic and acidic residues" evidence="11">
    <location>
        <begin position="1"/>
        <end position="17"/>
    </location>
</feature>